<dbReference type="SUPFAM" id="SSF52047">
    <property type="entry name" value="RNI-like"/>
    <property type="match status" value="1"/>
</dbReference>
<evidence type="ECO:0008006" key="3">
    <source>
        <dbReference type="Google" id="ProtNLM"/>
    </source>
</evidence>
<proteinExistence type="predicted"/>
<reference evidence="1 2" key="1">
    <citation type="journal article" date="2013" name="PLoS Genet.">
        <title>Distinctive expansion of potential virulence genes in the genome of the oomycete fish pathogen Saprolegnia parasitica.</title>
        <authorList>
            <person name="Jiang R.H."/>
            <person name="de Bruijn I."/>
            <person name="Haas B.J."/>
            <person name="Belmonte R."/>
            <person name="Lobach L."/>
            <person name="Christie J."/>
            <person name="van den Ackerveken G."/>
            <person name="Bottin A."/>
            <person name="Bulone V."/>
            <person name="Diaz-Moreno S.M."/>
            <person name="Dumas B."/>
            <person name="Fan L."/>
            <person name="Gaulin E."/>
            <person name="Govers F."/>
            <person name="Grenville-Briggs L.J."/>
            <person name="Horner N.R."/>
            <person name="Levin J.Z."/>
            <person name="Mammella M."/>
            <person name="Meijer H.J."/>
            <person name="Morris P."/>
            <person name="Nusbaum C."/>
            <person name="Oome S."/>
            <person name="Phillips A.J."/>
            <person name="van Rooyen D."/>
            <person name="Rzeszutek E."/>
            <person name="Saraiva M."/>
            <person name="Secombes C.J."/>
            <person name="Seidl M.F."/>
            <person name="Snel B."/>
            <person name="Stassen J.H."/>
            <person name="Sykes S."/>
            <person name="Tripathy S."/>
            <person name="van den Berg H."/>
            <person name="Vega-Arreguin J.C."/>
            <person name="Wawra S."/>
            <person name="Young S.K."/>
            <person name="Zeng Q."/>
            <person name="Dieguez-Uribeondo J."/>
            <person name="Russ C."/>
            <person name="Tyler B.M."/>
            <person name="van West P."/>
        </authorList>
    </citation>
    <scope>NUCLEOTIDE SEQUENCE [LARGE SCALE GENOMIC DNA]</scope>
    <source>
        <strain evidence="1 2">CBS 223.65</strain>
    </source>
</reference>
<accession>A0A067BWA7</accession>
<gene>
    <name evidence="1" type="ORF">SPRG_16040</name>
</gene>
<evidence type="ECO:0000313" key="2">
    <source>
        <dbReference type="Proteomes" id="UP000030745"/>
    </source>
</evidence>
<dbReference type="Gene3D" id="3.80.10.10">
    <property type="entry name" value="Ribonuclease Inhibitor"/>
    <property type="match status" value="1"/>
</dbReference>
<organism evidence="1 2">
    <name type="scientific">Saprolegnia parasitica (strain CBS 223.65)</name>
    <dbReference type="NCBI Taxonomy" id="695850"/>
    <lineage>
        <taxon>Eukaryota</taxon>
        <taxon>Sar</taxon>
        <taxon>Stramenopiles</taxon>
        <taxon>Oomycota</taxon>
        <taxon>Saprolegniomycetes</taxon>
        <taxon>Saprolegniales</taxon>
        <taxon>Saprolegniaceae</taxon>
        <taxon>Saprolegnia</taxon>
    </lineage>
</organism>
<dbReference type="VEuPathDB" id="FungiDB:SPRG_16040"/>
<dbReference type="GeneID" id="24137702"/>
<dbReference type="EMBL" id="KK583418">
    <property type="protein sequence ID" value="KDO18571.1"/>
    <property type="molecule type" value="Genomic_DNA"/>
</dbReference>
<protein>
    <recommendedName>
        <fullName evidence="3">F-box domain-containing protein</fullName>
    </recommendedName>
</protein>
<dbReference type="RefSeq" id="XP_012210722.1">
    <property type="nucleotide sequence ID" value="XM_012355332.1"/>
</dbReference>
<dbReference type="InterPro" id="IPR032675">
    <property type="entry name" value="LRR_dom_sf"/>
</dbReference>
<dbReference type="Proteomes" id="UP000030745">
    <property type="component" value="Unassembled WGS sequence"/>
</dbReference>
<sequence>MTDGERKQKTARVTPPDALALPHVVQAIAMCLKNQADFSSFLHAVPRSLWTPALSAFLDCTTVLPSSVNANWPRIVLHKMDWPPSVLALLAATLPLRPRIELQFAVRDAAPLASLVAALGPALSSVILNFYDSIMIQGRDQAISNLLSQRCPRLRRVAISVQSSSEKDAVKFIGLLAVVAHPLVSVSSLYLEGVTTVPRLGHLLASWLSTAPATKLRLANIAQMDHEGAIAFCDTLQANTTLQRLAIDKVPSLGGFHGRTLPVSLKTLAWESRPNRVVDDTTLTDLATAVGPTQLERLECSAFGQLATCPAAAPMLSQLQCLMVSWLHANYMPALIAGLSSVPALTSLYLCYCDVTSSTELLMETLATTCVHLETLRVIDPQLTRDGVTALLTGVLQLPLLTTLDLRMHLLDALHVLPELVAAGRHLRSLTLMNIGRNNYDHEKRAIYKALAQVPDVPFVAYTLPEDMDGSVVDALRRRADRRYQCYLAL</sequence>
<evidence type="ECO:0000313" key="1">
    <source>
        <dbReference type="EMBL" id="KDO18571.1"/>
    </source>
</evidence>
<dbReference type="KEGG" id="spar:SPRG_16040"/>
<dbReference type="AlphaFoldDB" id="A0A067BWA7"/>
<name>A0A067BWA7_SAPPC</name>
<keyword evidence="2" id="KW-1185">Reference proteome</keyword>